<dbReference type="AlphaFoldDB" id="A0A8D8C0G3"/>
<evidence type="ECO:0000313" key="2">
    <source>
        <dbReference type="EMBL" id="CAG6484023.1"/>
    </source>
</evidence>
<evidence type="ECO:0000256" key="1">
    <source>
        <dbReference type="SAM" id="MobiDB-lite"/>
    </source>
</evidence>
<accession>A0A8D8C0G3</accession>
<feature type="region of interest" description="Disordered" evidence="1">
    <location>
        <begin position="42"/>
        <end position="61"/>
    </location>
</feature>
<dbReference type="EMBL" id="HBUE01098242">
    <property type="protein sequence ID" value="CAG6484023.1"/>
    <property type="molecule type" value="Transcribed_RNA"/>
</dbReference>
<dbReference type="EMBL" id="HBUE01098244">
    <property type="protein sequence ID" value="CAG6484026.1"/>
    <property type="molecule type" value="Transcribed_RNA"/>
</dbReference>
<protein>
    <submittedName>
        <fullName evidence="2">(northern house mosquito) hypothetical protein</fullName>
    </submittedName>
</protein>
<reference evidence="2" key="1">
    <citation type="submission" date="2021-05" db="EMBL/GenBank/DDBJ databases">
        <authorList>
            <person name="Alioto T."/>
            <person name="Alioto T."/>
            <person name="Gomez Garrido J."/>
        </authorList>
    </citation>
    <scope>NUCLEOTIDE SEQUENCE</scope>
</reference>
<name>A0A8D8C0G3_CULPI</name>
<sequence>MPVQKGRLHVALWLVRHAIPPGGVQVSAVSLHRFQAERADLPLGGNAVPDRGSPDGGSRQVGRSVYVLPRVGDSIFRAVVQGWDQAGGRVQQEVSVLLPFECQSQSGLLHDRVLWETRGGSSVLLRV</sequence>
<proteinExistence type="predicted"/>
<organism evidence="2">
    <name type="scientific">Culex pipiens</name>
    <name type="common">House mosquito</name>
    <dbReference type="NCBI Taxonomy" id="7175"/>
    <lineage>
        <taxon>Eukaryota</taxon>
        <taxon>Metazoa</taxon>
        <taxon>Ecdysozoa</taxon>
        <taxon>Arthropoda</taxon>
        <taxon>Hexapoda</taxon>
        <taxon>Insecta</taxon>
        <taxon>Pterygota</taxon>
        <taxon>Neoptera</taxon>
        <taxon>Endopterygota</taxon>
        <taxon>Diptera</taxon>
        <taxon>Nematocera</taxon>
        <taxon>Culicoidea</taxon>
        <taxon>Culicidae</taxon>
        <taxon>Culicinae</taxon>
        <taxon>Culicini</taxon>
        <taxon>Culex</taxon>
        <taxon>Culex</taxon>
    </lineage>
</organism>